<gene>
    <name evidence="2" type="ORF">BCV71DRAFT_232299</name>
</gene>
<evidence type="ECO:0000313" key="3">
    <source>
        <dbReference type="Proteomes" id="UP000242381"/>
    </source>
</evidence>
<accession>A0A1X0SAV2</accession>
<keyword evidence="1" id="KW-0812">Transmembrane</keyword>
<organism evidence="2 3">
    <name type="scientific">Rhizopus microsporus</name>
    <dbReference type="NCBI Taxonomy" id="58291"/>
    <lineage>
        <taxon>Eukaryota</taxon>
        <taxon>Fungi</taxon>
        <taxon>Fungi incertae sedis</taxon>
        <taxon>Mucoromycota</taxon>
        <taxon>Mucoromycotina</taxon>
        <taxon>Mucoromycetes</taxon>
        <taxon>Mucorales</taxon>
        <taxon>Mucorineae</taxon>
        <taxon>Rhizopodaceae</taxon>
        <taxon>Rhizopus</taxon>
    </lineage>
</organism>
<dbReference type="Proteomes" id="UP000242381">
    <property type="component" value="Unassembled WGS sequence"/>
</dbReference>
<protein>
    <submittedName>
        <fullName evidence="2">Uncharacterized protein</fullName>
    </submittedName>
</protein>
<name>A0A1X0SAV2_RHIZD</name>
<keyword evidence="1" id="KW-0472">Membrane</keyword>
<keyword evidence="1" id="KW-1133">Transmembrane helix</keyword>
<dbReference type="EMBL" id="KV921279">
    <property type="protein sequence ID" value="ORE21415.1"/>
    <property type="molecule type" value="Genomic_DNA"/>
</dbReference>
<proteinExistence type="predicted"/>
<dbReference type="AlphaFoldDB" id="A0A1X0SAV2"/>
<evidence type="ECO:0000256" key="1">
    <source>
        <dbReference type="SAM" id="Phobius"/>
    </source>
</evidence>
<sequence length="166" mass="19789">MSRRKYTLLFSNYLGYLSNSPIYGVFKWDEQHLFFHAIAYPSSVIFWEPAGRWLSIYEIKIFWSIFCCTGSKLQLESVIRIFFSFLLLCTIIWMITIFGSIVLTNLLRKFTFLSQPIFSKKTVLQDKRWNTSMMISYHFLIALDYEYREITLAYFTNSAKVYSNAY</sequence>
<evidence type="ECO:0000313" key="2">
    <source>
        <dbReference type="EMBL" id="ORE21415.1"/>
    </source>
</evidence>
<reference evidence="2 3" key="1">
    <citation type="journal article" date="2016" name="Proc. Natl. Acad. Sci. U.S.A.">
        <title>Lipid metabolic changes in an early divergent fungus govern the establishment of a mutualistic symbiosis with endobacteria.</title>
        <authorList>
            <person name="Lastovetsky O.A."/>
            <person name="Gaspar M.L."/>
            <person name="Mondo S.J."/>
            <person name="LaButti K.M."/>
            <person name="Sandor L."/>
            <person name="Grigoriev I.V."/>
            <person name="Henry S.A."/>
            <person name="Pawlowska T.E."/>
        </authorList>
    </citation>
    <scope>NUCLEOTIDE SEQUENCE [LARGE SCALE GENOMIC DNA]</scope>
    <source>
        <strain evidence="2 3">ATCC 11559</strain>
    </source>
</reference>
<feature type="transmembrane region" description="Helical" evidence="1">
    <location>
        <begin position="81"/>
        <end position="103"/>
    </location>
</feature>